<evidence type="ECO:0000313" key="1">
    <source>
        <dbReference type="EMBL" id="MEA0971463.1"/>
    </source>
</evidence>
<accession>A0ABU5NE64</accession>
<dbReference type="Proteomes" id="UP001291687">
    <property type="component" value="Unassembled WGS sequence"/>
</dbReference>
<protein>
    <submittedName>
        <fullName evidence="1">DUF4440 domain-containing protein</fullName>
    </submittedName>
</protein>
<dbReference type="InterPro" id="IPR032710">
    <property type="entry name" value="NTF2-like_dom_sf"/>
</dbReference>
<comment type="caution">
    <text evidence="1">The sequence shown here is derived from an EMBL/GenBank/DDBJ whole genome shotgun (WGS) entry which is preliminary data.</text>
</comment>
<dbReference type="SUPFAM" id="SSF54427">
    <property type="entry name" value="NTF2-like"/>
    <property type="match status" value="1"/>
</dbReference>
<keyword evidence="2" id="KW-1185">Reference proteome</keyword>
<dbReference type="RefSeq" id="WP_322777367.1">
    <property type="nucleotide sequence ID" value="NZ_JARJFB010000143.1"/>
</dbReference>
<dbReference type="EMBL" id="JARJFB010000143">
    <property type="protein sequence ID" value="MEA0971463.1"/>
    <property type="molecule type" value="Genomic_DNA"/>
</dbReference>
<gene>
    <name evidence="1" type="ORF">Megvenef_01442</name>
</gene>
<proteinExistence type="predicted"/>
<sequence length="135" mass="16137">MDSTFSKEKVLEELKAREPIFHHPNKFGNSKQDILNTTCEEFCEVGASGNVYTRKDVVEVLLQRYGDQNYQDIWETKDFELTQIATNNYLITYTLIQEERVTRRSTIWRLEHSHWKIFYHQGTVVLQKESNKYKK</sequence>
<dbReference type="Gene3D" id="3.10.450.50">
    <property type="match status" value="1"/>
</dbReference>
<evidence type="ECO:0000313" key="2">
    <source>
        <dbReference type="Proteomes" id="UP001291687"/>
    </source>
</evidence>
<organism evidence="1 2">
    <name type="scientific">Candidatus Megaera venefica</name>
    <dbReference type="NCBI Taxonomy" id="2055910"/>
    <lineage>
        <taxon>Bacteria</taxon>
        <taxon>Pseudomonadati</taxon>
        <taxon>Pseudomonadota</taxon>
        <taxon>Alphaproteobacteria</taxon>
        <taxon>Rickettsiales</taxon>
        <taxon>Rickettsiaceae</taxon>
        <taxon>Candidatus Megaera</taxon>
    </lineage>
</organism>
<name>A0ABU5NE64_9RICK</name>
<reference evidence="1 2" key="1">
    <citation type="submission" date="2023-03" db="EMBL/GenBank/DDBJ databases">
        <title>Host association and intracellularity evolved multiple times independently in the Rickettsiales.</title>
        <authorList>
            <person name="Castelli M."/>
            <person name="Nardi T."/>
            <person name="Gammuto L."/>
            <person name="Bellinzona G."/>
            <person name="Sabaneyeva E."/>
            <person name="Potekhin A."/>
            <person name="Serra V."/>
            <person name="Petroni G."/>
            <person name="Sassera D."/>
        </authorList>
    </citation>
    <scope>NUCLEOTIDE SEQUENCE [LARGE SCALE GENOMIC DNA]</scope>
    <source>
        <strain evidence="1 2">Sr 2-6</strain>
    </source>
</reference>